<reference evidence="2" key="1">
    <citation type="journal article" date="2014" name="Microbiology">
        <title>A 2,4-dichlorophenoxyacetic acid degradation plasmid pM7012 discloses distribution of an unclassified megaplasmid group across bacterial species.</title>
        <authorList>
            <person name="Sakai Y."/>
            <person name="Ogawa N."/>
            <person name="Shimomura Y."/>
            <person name="Fujii T."/>
        </authorList>
    </citation>
    <scope>NUCLEOTIDE SEQUENCE</scope>
    <source>
        <strain evidence="2">M701</strain>
    </source>
</reference>
<dbReference type="EMBL" id="AB853026">
    <property type="protein sequence ID" value="BAO19201.1"/>
    <property type="molecule type" value="Genomic_DNA"/>
</dbReference>
<reference evidence="2" key="2">
    <citation type="submission" date="2024-06" db="EMBL/GenBank/DDBJ databases">
        <authorList>
            <person name="Sakai Y."/>
            <person name="Fujii T."/>
        </authorList>
    </citation>
    <scope>NUCLEOTIDE SEQUENCE</scope>
    <source>
        <strain evidence="2">M701</strain>
        <plasmid evidence="2">pM7012</plasmid>
    </source>
</reference>
<organism evidence="2">
    <name type="scientific">Burkholderia sp. M701</name>
    <dbReference type="NCBI Taxonomy" id="326454"/>
    <lineage>
        <taxon>Bacteria</taxon>
        <taxon>Pseudomonadati</taxon>
        <taxon>Pseudomonadota</taxon>
        <taxon>Betaproteobacteria</taxon>
        <taxon>Burkholderiales</taxon>
        <taxon>Burkholderiaceae</taxon>
        <taxon>Burkholderia</taxon>
    </lineage>
</organism>
<accession>V5YQJ0</accession>
<protein>
    <submittedName>
        <fullName evidence="2">Uncharacterized protein</fullName>
    </submittedName>
</protein>
<feature type="region of interest" description="Disordered" evidence="1">
    <location>
        <begin position="28"/>
        <end position="48"/>
    </location>
</feature>
<geneLocation type="plasmid" evidence="2">
    <name>pM7012</name>
</geneLocation>
<sequence length="124" mass="13004">MRLILMLLIAAGGYHYVSQALSERPGGTPLPSISNLPSSVASNLPSDNSGQSWMSWLSGMLGSAAHTAREGFDTATATLNPQTRAAVDNVTDKVSGSVHMHGDGSGCGQPDHDGNIKYCFNDEK</sequence>
<evidence type="ECO:0000256" key="1">
    <source>
        <dbReference type="SAM" id="MobiDB-lite"/>
    </source>
</evidence>
<keyword evidence="2" id="KW-0614">Plasmid</keyword>
<name>V5YQJ0_9BURK</name>
<dbReference type="AlphaFoldDB" id="V5YQJ0"/>
<evidence type="ECO:0000313" key="2">
    <source>
        <dbReference type="EMBL" id="BAO19201.1"/>
    </source>
</evidence>
<dbReference type="RefSeq" id="WP_023842742.1">
    <property type="nucleotide sequence ID" value="NC_022995.1"/>
</dbReference>
<proteinExistence type="predicted"/>
<feature type="compositionally biased region" description="Polar residues" evidence="1">
    <location>
        <begin position="31"/>
        <end position="48"/>
    </location>
</feature>